<evidence type="ECO:0000313" key="2">
    <source>
        <dbReference type="EMBL" id="MDV6236132.1"/>
    </source>
</evidence>
<evidence type="ECO:0000313" key="3">
    <source>
        <dbReference type="Proteomes" id="UP000232122"/>
    </source>
</evidence>
<feature type="transmembrane region" description="Helical" evidence="1">
    <location>
        <begin position="206"/>
        <end position="230"/>
    </location>
</feature>
<keyword evidence="1" id="KW-0472">Membrane</keyword>
<keyword evidence="3" id="KW-1185">Reference proteome</keyword>
<dbReference type="RefSeq" id="WP_317572989.1">
    <property type="nucleotide sequence ID" value="NZ_NPEF02000012.1"/>
</dbReference>
<keyword evidence="1" id="KW-0812">Transmembrane</keyword>
<sequence>MIKIRWALDTRYLPENFPRWLRLCIRYPFSFFVFGILLFVVAYLYAKSSFVPHPGGWHDPNFSVIKFLSARFGFFLFSFLFLGSGSVFLWLYWLLALSPPKRTITQEEALELSKPAGKGKTSEERYVRSSDSSEFFGIRWRNDLVKPISGSPRWIVFVCKYPFSFLIPSLFLFCYAYFWHRWISEWESGETETLYLGKLKLLHDLFGIWGVVGFYLLIGAGFLWLFWYYAVRESE</sequence>
<protein>
    <submittedName>
        <fullName evidence="2">Uncharacterized protein</fullName>
    </submittedName>
</protein>
<feature type="transmembrane region" description="Helical" evidence="1">
    <location>
        <begin position="20"/>
        <end position="46"/>
    </location>
</feature>
<evidence type="ECO:0000256" key="1">
    <source>
        <dbReference type="SAM" id="Phobius"/>
    </source>
</evidence>
<accession>A0AAE4QP32</accession>
<dbReference type="Proteomes" id="UP000232122">
    <property type="component" value="Unassembled WGS sequence"/>
</dbReference>
<gene>
    <name evidence="2" type="ORF">CH379_010915</name>
</gene>
<keyword evidence="1" id="KW-1133">Transmembrane helix</keyword>
<comment type="caution">
    <text evidence="2">The sequence shown here is derived from an EMBL/GenBank/DDBJ whole genome shotgun (WGS) entry which is preliminary data.</text>
</comment>
<dbReference type="AlphaFoldDB" id="A0AAE4QP32"/>
<organism evidence="2 3">
    <name type="scientific">Leptospira ellisii</name>
    <dbReference type="NCBI Taxonomy" id="2023197"/>
    <lineage>
        <taxon>Bacteria</taxon>
        <taxon>Pseudomonadati</taxon>
        <taxon>Spirochaetota</taxon>
        <taxon>Spirochaetia</taxon>
        <taxon>Leptospirales</taxon>
        <taxon>Leptospiraceae</taxon>
        <taxon>Leptospira</taxon>
    </lineage>
</organism>
<reference evidence="2 3" key="1">
    <citation type="journal article" date="2018" name="Microb. Genom.">
        <title>Deciphering the unexplored Leptospira diversity from soils uncovers genomic evolution to virulence.</title>
        <authorList>
            <person name="Thibeaux R."/>
            <person name="Iraola G."/>
            <person name="Ferres I."/>
            <person name="Bierque E."/>
            <person name="Girault D."/>
            <person name="Soupe-Gilbert M.E."/>
            <person name="Picardeau M."/>
            <person name="Goarant C."/>
        </authorList>
    </citation>
    <scope>NUCLEOTIDE SEQUENCE [LARGE SCALE GENOMIC DNA]</scope>
    <source>
        <strain evidence="2 3">ATI7-C-A5</strain>
    </source>
</reference>
<feature type="transmembrane region" description="Helical" evidence="1">
    <location>
        <begin position="72"/>
        <end position="95"/>
    </location>
</feature>
<dbReference type="EMBL" id="NPEF02000012">
    <property type="protein sequence ID" value="MDV6236132.1"/>
    <property type="molecule type" value="Genomic_DNA"/>
</dbReference>
<name>A0AAE4QP32_9LEPT</name>
<feature type="transmembrane region" description="Helical" evidence="1">
    <location>
        <begin position="154"/>
        <end position="178"/>
    </location>
</feature>
<proteinExistence type="predicted"/>